<keyword evidence="3" id="KW-1185">Reference proteome</keyword>
<dbReference type="AlphaFoldDB" id="A0A1Y1IW41"/>
<evidence type="ECO:0000313" key="2">
    <source>
        <dbReference type="EMBL" id="GAQ93631.1"/>
    </source>
</evidence>
<evidence type="ECO:0000313" key="3">
    <source>
        <dbReference type="Proteomes" id="UP000054558"/>
    </source>
</evidence>
<accession>A0A1Y1IW41</accession>
<dbReference type="EMBL" id="DF238685">
    <property type="protein sequence ID" value="GAQ93631.1"/>
    <property type="molecule type" value="Genomic_DNA"/>
</dbReference>
<sequence>ADDAAEARKLQEAYDVAAKAQETQLVWDELSERLDKLEEAEEAACQGKKVRRGRKGKDLEFDIEPPPRLNVKVLPEEYAGMFTTAGVEEVPEATLASDDEDSPNTPPPKAEARQTLEEMSIPDSIFKTD</sequence>
<reference evidence="2 3" key="1">
    <citation type="journal article" date="2014" name="Nat. Commun.">
        <title>Klebsormidium flaccidum genome reveals primary factors for plant terrestrial adaptation.</title>
        <authorList>
            <person name="Hori K."/>
            <person name="Maruyama F."/>
            <person name="Fujisawa T."/>
            <person name="Togashi T."/>
            <person name="Yamamoto N."/>
            <person name="Seo M."/>
            <person name="Sato S."/>
            <person name="Yamada T."/>
            <person name="Mori H."/>
            <person name="Tajima N."/>
            <person name="Moriyama T."/>
            <person name="Ikeuchi M."/>
            <person name="Watanabe M."/>
            <person name="Wada H."/>
            <person name="Kobayashi K."/>
            <person name="Saito M."/>
            <person name="Masuda T."/>
            <person name="Sasaki-Sekimoto Y."/>
            <person name="Mashiguchi K."/>
            <person name="Awai K."/>
            <person name="Shimojima M."/>
            <person name="Masuda S."/>
            <person name="Iwai M."/>
            <person name="Nobusawa T."/>
            <person name="Narise T."/>
            <person name="Kondo S."/>
            <person name="Saito H."/>
            <person name="Sato R."/>
            <person name="Murakawa M."/>
            <person name="Ihara Y."/>
            <person name="Oshima-Yamada Y."/>
            <person name="Ohtaka K."/>
            <person name="Satoh M."/>
            <person name="Sonobe K."/>
            <person name="Ishii M."/>
            <person name="Ohtani R."/>
            <person name="Kanamori-Sato M."/>
            <person name="Honoki R."/>
            <person name="Miyazaki D."/>
            <person name="Mochizuki H."/>
            <person name="Umetsu J."/>
            <person name="Higashi K."/>
            <person name="Shibata D."/>
            <person name="Kamiya Y."/>
            <person name="Sato N."/>
            <person name="Nakamura Y."/>
            <person name="Tabata S."/>
            <person name="Ida S."/>
            <person name="Kurokawa K."/>
            <person name="Ohta H."/>
        </authorList>
    </citation>
    <scope>NUCLEOTIDE SEQUENCE [LARGE SCALE GENOMIC DNA]</scope>
    <source>
        <strain evidence="2 3">NIES-2285</strain>
    </source>
</reference>
<name>A0A1Y1IW41_KLENI</name>
<evidence type="ECO:0000256" key="1">
    <source>
        <dbReference type="SAM" id="MobiDB-lite"/>
    </source>
</evidence>
<feature type="non-terminal residue" evidence="2">
    <location>
        <position position="1"/>
    </location>
</feature>
<feature type="region of interest" description="Disordered" evidence="1">
    <location>
        <begin position="87"/>
        <end position="129"/>
    </location>
</feature>
<dbReference type="Proteomes" id="UP000054558">
    <property type="component" value="Unassembled WGS sequence"/>
</dbReference>
<organism evidence="2 3">
    <name type="scientific">Klebsormidium nitens</name>
    <name type="common">Green alga</name>
    <name type="synonym">Ulothrix nitens</name>
    <dbReference type="NCBI Taxonomy" id="105231"/>
    <lineage>
        <taxon>Eukaryota</taxon>
        <taxon>Viridiplantae</taxon>
        <taxon>Streptophyta</taxon>
        <taxon>Klebsormidiophyceae</taxon>
        <taxon>Klebsormidiales</taxon>
        <taxon>Klebsormidiaceae</taxon>
        <taxon>Klebsormidium</taxon>
    </lineage>
</organism>
<gene>
    <name evidence="2" type="ORF">KFL_017360010</name>
</gene>
<dbReference type="OMA" id="EYAGMFT"/>
<proteinExistence type="predicted"/>
<protein>
    <submittedName>
        <fullName evidence="2">Uncharacterized protein</fullName>
    </submittedName>
</protein>